<dbReference type="RefSeq" id="XP_002788611.1">
    <property type="nucleotide sequence ID" value="XM_002788565.1"/>
</dbReference>
<evidence type="ECO:0000313" key="1">
    <source>
        <dbReference type="EMBL" id="EER20407.1"/>
    </source>
</evidence>
<accession>C5K4Y5</accession>
<name>C5K4Y5_PERM5</name>
<dbReference type="EMBL" id="GG670562">
    <property type="protein sequence ID" value="EER20407.1"/>
    <property type="molecule type" value="Genomic_DNA"/>
</dbReference>
<organism evidence="2">
    <name type="scientific">Perkinsus marinus (strain ATCC 50983 / TXsc)</name>
    <dbReference type="NCBI Taxonomy" id="423536"/>
    <lineage>
        <taxon>Eukaryota</taxon>
        <taxon>Sar</taxon>
        <taxon>Alveolata</taxon>
        <taxon>Perkinsozoa</taxon>
        <taxon>Perkinsea</taxon>
        <taxon>Perkinsida</taxon>
        <taxon>Perkinsidae</taxon>
        <taxon>Perkinsus</taxon>
    </lineage>
</organism>
<reference evidence="1 2" key="1">
    <citation type="submission" date="2008-07" db="EMBL/GenBank/DDBJ databases">
        <authorList>
            <person name="El-Sayed N."/>
            <person name="Caler E."/>
            <person name="Inman J."/>
            <person name="Amedeo P."/>
            <person name="Hass B."/>
            <person name="Wortman J."/>
        </authorList>
    </citation>
    <scope>NUCLEOTIDE SEQUENCE [LARGE SCALE GENOMIC DNA]</scope>
    <source>
        <strain evidence="2">ATCC 50983 / TXsc</strain>
    </source>
</reference>
<dbReference type="AlphaFoldDB" id="C5K4Y5"/>
<keyword evidence="2" id="KW-1185">Reference proteome</keyword>
<evidence type="ECO:0000313" key="2">
    <source>
        <dbReference type="Proteomes" id="UP000007800"/>
    </source>
</evidence>
<gene>
    <name evidence="1" type="ORF">Pmar_PMAR010141</name>
</gene>
<dbReference type="GeneID" id="9053958"/>
<sequence>MPLDELHLYRVTYGSEFITTEQRLSEYDNGHLTRVIEKEWPTLAGTNIPSPPPPLLPQAASDAHQGIVTSTQMVMHQKEPRYRYQVTFNGECFVSPSVNPEGLSLAVVLEKTASVWSELTDRTTAILCYDKVGKSWKVTKETSMIGLFDCFAEEIVRSSTGDTVFILKLAVLLEDTTDQGVSEDSAVRCPSPSTSSDVAGTTFAVALGGSSHTRPPNSWVPSTVNKAGNVPCKDHEVMVVWERT</sequence>
<dbReference type="Proteomes" id="UP000007800">
    <property type="component" value="Unassembled WGS sequence"/>
</dbReference>
<protein>
    <submittedName>
        <fullName evidence="1">Uncharacterized protein</fullName>
    </submittedName>
</protein>
<dbReference type="InParanoid" id="C5K4Y5"/>
<dbReference type="OrthoDB" id="10352976at2759"/>
<proteinExistence type="predicted"/>